<dbReference type="AlphaFoldDB" id="A0A915IPX5"/>
<accession>A0A915IPX5</accession>
<dbReference type="Proteomes" id="UP000887565">
    <property type="component" value="Unplaced"/>
</dbReference>
<keyword evidence="1" id="KW-1185">Reference proteome</keyword>
<protein>
    <submittedName>
        <fullName evidence="2">Uncharacterized protein</fullName>
    </submittedName>
</protein>
<reference evidence="2" key="1">
    <citation type="submission" date="2022-11" db="UniProtKB">
        <authorList>
            <consortium name="WormBaseParasite"/>
        </authorList>
    </citation>
    <scope>IDENTIFICATION</scope>
</reference>
<proteinExistence type="predicted"/>
<dbReference type="WBParaSite" id="nRc.2.0.1.t16042-RA">
    <property type="protein sequence ID" value="nRc.2.0.1.t16042-RA"/>
    <property type="gene ID" value="nRc.2.0.1.g16042"/>
</dbReference>
<sequence>MISNNSETKRLKGHLYLPFSAEQNRMQSTERNGNFRSVRFGWSLPSVMKTIKDQMLDFCEDNMTQ</sequence>
<evidence type="ECO:0000313" key="1">
    <source>
        <dbReference type="Proteomes" id="UP000887565"/>
    </source>
</evidence>
<organism evidence="1 2">
    <name type="scientific">Romanomermis culicivorax</name>
    <name type="common">Nematode worm</name>
    <dbReference type="NCBI Taxonomy" id="13658"/>
    <lineage>
        <taxon>Eukaryota</taxon>
        <taxon>Metazoa</taxon>
        <taxon>Ecdysozoa</taxon>
        <taxon>Nematoda</taxon>
        <taxon>Enoplea</taxon>
        <taxon>Dorylaimia</taxon>
        <taxon>Mermithida</taxon>
        <taxon>Mermithoidea</taxon>
        <taxon>Mermithidae</taxon>
        <taxon>Romanomermis</taxon>
    </lineage>
</organism>
<name>A0A915IPX5_ROMCU</name>
<evidence type="ECO:0000313" key="2">
    <source>
        <dbReference type="WBParaSite" id="nRc.2.0.1.t16042-RA"/>
    </source>
</evidence>